<keyword evidence="4" id="KW-1185">Reference proteome</keyword>
<feature type="region of interest" description="Disordered" evidence="1">
    <location>
        <begin position="318"/>
        <end position="339"/>
    </location>
</feature>
<evidence type="ECO:0000313" key="3">
    <source>
        <dbReference type="EMBL" id="KAF0306067.1"/>
    </source>
</evidence>
<dbReference type="Proteomes" id="UP000440578">
    <property type="component" value="Unassembled WGS sequence"/>
</dbReference>
<feature type="compositionally biased region" description="Acidic residues" evidence="1">
    <location>
        <begin position="318"/>
        <end position="329"/>
    </location>
</feature>
<keyword evidence="2" id="KW-0732">Signal</keyword>
<sequence>MERPHRLQLLSPPLLLLLAAGWSAAAAAETCHDSDQRPTPPGCIDPAGVARQHGDVWRERAGRSAGGGCVRRVSACVAGRLLRPVPARVERCPRAVPDSDNHPCRMETFFSCCPVYDCPSKLASLISPPSVGQDPRGRTVSNFFLNVGKPQLFEAEPLQLPVAQPQLNATAIRQLLEWLSSRSEPPSPAERAVRTELRHILAVLESAGGAPPPPEPAEARGALRLLRQLPAPRRSTVVQLLQLLIGELDAGRLQRPLAIGQLLRAALELSDSAPAGLTVTTADATTLTTVLVRLQLDSRQTPLEELLRYVALYGGLDTESESESDSDPEPDSRTVTQKACPEEHEDLVWAEMERPVDGRCVRHVRACHNGRVVSSPELQHREHVCDATGPELCRVFSFFTCCPVFDCKEKLRELREQDPRFLSIGAMTPEQFEQRVGPAALGSVFSPVPIVGRSLHIQTLVDMRALLGNSTQQERQLGRELDQIVGLFRSDGPAPEPAVTDSLRRLVAVLDDIGLEVTLRGAAVRPATALDMLLAGHRLLELRDALESGALPESAVPAELPGAVARLLLSLSSAERAVPLRDELHHLVLSVAGGGSAAGPELTTLVTELARLLDAWLDLLPESAFAPLPALDLLGSDSLTGLLWWLLTGEDSTRPAPLLPTTTGDSPYDDPLLEALLRLIRQSGAPTGRLRPALIRLVRQLTRPGGADSPRTVELLVEVVDQLAAGPVGLEPAVLQAVVDLLGDLDGYRQPTAAPHVLQLLVRLVEGLTPRHRVIGDETRVMLVELLRLLGGRPDTLADTDLQLLMAAVRELGEVSRRDVRPDILTHLVTLLGRVGGSLAPTDSDTISVLVELVGRLGESHPDSENAALLRLLLQMFETLAAAPGTTAPESIQLVIQLVEHLGRPGADTDDTDVMQLLLELISGLQRPPPQVGQQLVQLVLQLAQRHGPAAPPLRRLLLAVLPLLTEQTPRSSHGLLEVLMTIVEDVEGRTSRGGDGELYRLLLQLTNQLNAQRRPLPADARKLLVELFLGTQTGGTSETDIMSLVLAMLELVNRPADTPTATVGFNISTVHVDRPDPDVRGLTELIELLFSQGMLGGRSASAEDMTSVFTVLLGGGGSDSSDSDELLRLLVSLLETEMSGPRGGGGLNVTAILTETEQEEDYTEILQMLEMLLARFGSQQQPSGFVNITGVLVGEERNDLREMQEIIELLLARMSMNKPREPGYVNITLFNEPPPQTNEIQNLLEMLLLEIESMERNRSPGGILNISTVVVEENRRDFSEIQGLIALLMEQLTARAARPRSPGLINISVVQQEQDEPYNMRYLLELLMAQLRKETTHSTPGFLNISGVLVQPGGDDFGDIEGLLELLLAQLSASQTRDFPGFFNISGILVNGEHTDMESLRAMLEMVMSRMSVGNDLPSEELSAFRELIMRFFNRPSGKQDIDVQGIINMLIDLGEYDRRPTFSVAEFITLLESLDVPADHPTYTDNIQRLIVLLQEGDRSPSYLFDLTETVERLLRLVETAGGSADVSPEMLIQFILRESTRPAGGDPDGLLAALVGLLESSTAPRRPGFTIDLVIEPPDSLPTSLRDLVAELQVAARRPRPLLQSLPALLELLTMLTTPEHHGASDTLRFAAQLAAAVLERAPDAADRVLVPQILLQLRQLTRHPRPDRLTAVTGLLRRLLLLEEQRRPAHSGGDFSVTVSMGGGNDSSSTDVMDLLRGLLDGRAAGGGGSSLPELTQTLLDVLLRAEQGDGAAQLDELLPQLVAVLRLVVQPPTDADRLPDDTIIYVTELARAVLEQFEPRADPLLPHVLLLLRRLGPRPQPEALRGVLVVLEQLLARQQVGVTVPDDLLELLARLEEVSERGRPSDYLPLVVTLLRRADRSDPALTTYLAELVRVLLRRDAHHLDPQVTPLILTFISGGEDTPTDISQLLSVLEMVVTTETGGSNEIGLGGSLSDLFGLLTAGGRSSDTTIDFSSWLMDLMGSDQPQHGPAVSQSLLSHLVRLLRRPGVRFVSNEEAGRLLLLLTGRLNEPRAVSVSTLDSVLSLLDPAHTLRPTDSAADLFRTLRRRVWGPLGRPGYTDPAAIYRDLLGALTGRTADLFASEAALRQALLLLLAGPSSAQPTEETAEAAQLLLTLLAEPSGGPELVPLSVLRVLTSLLEAVAAGGRTDDVPESVLRQLVLLLTEPDRRGLPEAADELVQLLVTAVTGSADPDRHGARQVAFRLLLRVLGDGDTHRMIPIPEDSLRVLLTLPDGRNAGSDTDIGGTLSVLTSLLSDPSHGVSGLSDVMETLFGSHGDHTDDDGGEHGGLYRLLTSLMTGGSEPSDRPRPLYQWLLSQLGEDDFDPDRVSAEVYAELAELLSADRFDAAAAAGQTRRLLAALGGDQLPAERLFHRLLLLLARRGGLPAGAVSPPGRLLRRCRLLCDAAGGGPLSAGGADIQLLPGRTPIAFIGENHVIVLNG</sequence>
<feature type="chain" id="PRO_5025640907" evidence="2">
    <location>
        <begin position="28"/>
        <end position="2466"/>
    </location>
</feature>
<comment type="caution">
    <text evidence="3">The sequence shown here is derived from an EMBL/GenBank/DDBJ whole genome shotgun (WGS) entry which is preliminary data.</text>
</comment>
<evidence type="ECO:0000256" key="1">
    <source>
        <dbReference type="SAM" id="MobiDB-lite"/>
    </source>
</evidence>
<accession>A0A6A4WEH8</accession>
<evidence type="ECO:0000256" key="2">
    <source>
        <dbReference type="SAM" id="SignalP"/>
    </source>
</evidence>
<reference evidence="3 4" key="1">
    <citation type="submission" date="2019-07" db="EMBL/GenBank/DDBJ databases">
        <title>Draft genome assembly of a fouling barnacle, Amphibalanus amphitrite (Darwin, 1854): The first reference genome for Thecostraca.</title>
        <authorList>
            <person name="Kim W."/>
        </authorList>
    </citation>
    <scope>NUCLEOTIDE SEQUENCE [LARGE SCALE GENOMIC DNA]</scope>
    <source>
        <strain evidence="3">SNU_AA5</strain>
        <tissue evidence="3">Soma without cirri and trophi</tissue>
    </source>
</reference>
<organism evidence="3 4">
    <name type="scientific">Amphibalanus amphitrite</name>
    <name type="common">Striped barnacle</name>
    <name type="synonym">Balanus amphitrite</name>
    <dbReference type="NCBI Taxonomy" id="1232801"/>
    <lineage>
        <taxon>Eukaryota</taxon>
        <taxon>Metazoa</taxon>
        <taxon>Ecdysozoa</taxon>
        <taxon>Arthropoda</taxon>
        <taxon>Crustacea</taxon>
        <taxon>Multicrustacea</taxon>
        <taxon>Cirripedia</taxon>
        <taxon>Thoracica</taxon>
        <taxon>Thoracicalcarea</taxon>
        <taxon>Balanomorpha</taxon>
        <taxon>Balanoidea</taxon>
        <taxon>Balanidae</taxon>
        <taxon>Amphibalaninae</taxon>
        <taxon>Amphibalanus</taxon>
    </lineage>
</organism>
<gene>
    <name evidence="3" type="ORF">FJT64_022378</name>
</gene>
<proteinExistence type="predicted"/>
<dbReference type="SUPFAM" id="SSF48371">
    <property type="entry name" value="ARM repeat"/>
    <property type="match status" value="2"/>
</dbReference>
<dbReference type="InterPro" id="IPR016024">
    <property type="entry name" value="ARM-type_fold"/>
</dbReference>
<feature type="signal peptide" evidence="2">
    <location>
        <begin position="1"/>
        <end position="27"/>
    </location>
</feature>
<protein>
    <submittedName>
        <fullName evidence="3">Uncharacterized protein</fullName>
    </submittedName>
</protein>
<dbReference type="EMBL" id="VIIS01000693">
    <property type="protein sequence ID" value="KAF0306067.1"/>
    <property type="molecule type" value="Genomic_DNA"/>
</dbReference>
<name>A0A6A4WEH8_AMPAM</name>
<evidence type="ECO:0000313" key="4">
    <source>
        <dbReference type="Proteomes" id="UP000440578"/>
    </source>
</evidence>